<gene>
    <name evidence="10" type="ORF">ACFSDE_00310</name>
</gene>
<evidence type="ECO:0000256" key="3">
    <source>
        <dbReference type="ARBA" id="ARBA00022651"/>
    </source>
</evidence>
<keyword evidence="2" id="KW-0964">Secreted</keyword>
<keyword evidence="11" id="KW-1185">Reference proteome</keyword>
<evidence type="ECO:0000313" key="11">
    <source>
        <dbReference type="Proteomes" id="UP001597351"/>
    </source>
</evidence>
<evidence type="ECO:0000259" key="9">
    <source>
        <dbReference type="Pfam" id="PF00326"/>
    </source>
</evidence>
<evidence type="ECO:0000256" key="6">
    <source>
        <dbReference type="ARBA" id="ARBA00023277"/>
    </source>
</evidence>
<dbReference type="InterPro" id="IPR043595">
    <property type="entry name" value="FaeB/C/D"/>
</dbReference>
<keyword evidence="7" id="KW-0624">Polysaccharide degradation</keyword>
<dbReference type="Gene3D" id="3.40.50.1820">
    <property type="entry name" value="alpha/beta hydrolase"/>
    <property type="match status" value="1"/>
</dbReference>
<evidence type="ECO:0000256" key="2">
    <source>
        <dbReference type="ARBA" id="ARBA00022525"/>
    </source>
</evidence>
<keyword evidence="6" id="KW-0119">Carbohydrate metabolism</keyword>
<dbReference type="PANTHER" id="PTHR38050">
    <property type="match status" value="1"/>
</dbReference>
<dbReference type="PROSITE" id="PS51257">
    <property type="entry name" value="PROKAR_LIPOPROTEIN"/>
    <property type="match status" value="1"/>
</dbReference>
<comment type="caution">
    <text evidence="10">The sequence shown here is derived from an EMBL/GenBank/DDBJ whole genome shotgun (WGS) entry which is preliminary data.</text>
</comment>
<keyword evidence="3" id="KW-0858">Xylan degradation</keyword>
<evidence type="ECO:0000256" key="5">
    <source>
        <dbReference type="ARBA" id="ARBA00022801"/>
    </source>
</evidence>
<dbReference type="PANTHER" id="PTHR38050:SF2">
    <property type="entry name" value="FERULOYL ESTERASE C-RELATED"/>
    <property type="match status" value="1"/>
</dbReference>
<evidence type="ECO:0000256" key="4">
    <source>
        <dbReference type="ARBA" id="ARBA00022729"/>
    </source>
</evidence>
<evidence type="ECO:0000313" key="10">
    <source>
        <dbReference type="EMBL" id="MFD1945221.1"/>
    </source>
</evidence>
<organism evidence="10 11">
    <name type="scientific">Nocardioides aestuarii</name>
    <dbReference type="NCBI Taxonomy" id="252231"/>
    <lineage>
        <taxon>Bacteria</taxon>
        <taxon>Bacillati</taxon>
        <taxon>Actinomycetota</taxon>
        <taxon>Actinomycetes</taxon>
        <taxon>Propionibacteriales</taxon>
        <taxon>Nocardioidaceae</taxon>
        <taxon>Nocardioides</taxon>
    </lineage>
</organism>
<dbReference type="Proteomes" id="UP001597351">
    <property type="component" value="Unassembled WGS sequence"/>
</dbReference>
<evidence type="ECO:0000256" key="1">
    <source>
        <dbReference type="ARBA" id="ARBA00004613"/>
    </source>
</evidence>
<comment type="subcellular location">
    <subcellularLocation>
        <location evidence="1">Secreted</location>
    </subcellularLocation>
</comment>
<protein>
    <submittedName>
        <fullName evidence="10">Alpha/beta hydrolase family esterase</fullName>
    </submittedName>
</protein>
<evidence type="ECO:0000256" key="7">
    <source>
        <dbReference type="ARBA" id="ARBA00023326"/>
    </source>
</evidence>
<reference evidence="11" key="1">
    <citation type="journal article" date="2019" name="Int. J. Syst. Evol. Microbiol.">
        <title>The Global Catalogue of Microorganisms (GCM) 10K type strain sequencing project: providing services to taxonomists for standard genome sequencing and annotation.</title>
        <authorList>
            <consortium name="The Broad Institute Genomics Platform"/>
            <consortium name="The Broad Institute Genome Sequencing Center for Infectious Disease"/>
            <person name="Wu L."/>
            <person name="Ma J."/>
        </authorList>
    </citation>
    <scope>NUCLEOTIDE SEQUENCE [LARGE SCALE GENOMIC DNA]</scope>
    <source>
        <strain evidence="11">CGMCC 1.12477</strain>
    </source>
</reference>
<dbReference type="Pfam" id="PF00326">
    <property type="entry name" value="Peptidase_S9"/>
    <property type="match status" value="1"/>
</dbReference>
<dbReference type="RefSeq" id="WP_343915887.1">
    <property type="nucleotide sequence ID" value="NZ_BAAAJT010000002.1"/>
</dbReference>
<dbReference type="GO" id="GO:0016787">
    <property type="term" value="F:hydrolase activity"/>
    <property type="evidence" value="ECO:0007669"/>
    <property type="project" value="UniProtKB-KW"/>
</dbReference>
<dbReference type="InterPro" id="IPR029058">
    <property type="entry name" value="AB_hydrolase_fold"/>
</dbReference>
<proteinExistence type="predicted"/>
<feature type="domain" description="Peptidase S9 prolyl oligopeptidase catalytic" evidence="9">
    <location>
        <begin position="138"/>
        <end position="189"/>
    </location>
</feature>
<dbReference type="InterPro" id="IPR001375">
    <property type="entry name" value="Peptidase_S9_cat"/>
</dbReference>
<keyword evidence="4" id="KW-0732">Signal</keyword>
<accession>A0ABW4TJM6</accession>
<name>A0ABW4TJM6_9ACTN</name>
<feature type="region of interest" description="Disordered" evidence="8">
    <location>
        <begin position="243"/>
        <end position="271"/>
    </location>
</feature>
<evidence type="ECO:0000256" key="8">
    <source>
        <dbReference type="SAM" id="MobiDB-lite"/>
    </source>
</evidence>
<keyword evidence="5 10" id="KW-0378">Hydrolase</keyword>
<dbReference type="SUPFAM" id="SSF53474">
    <property type="entry name" value="alpha/beta-Hydrolases"/>
    <property type="match status" value="1"/>
</dbReference>
<dbReference type="EMBL" id="JBHUGD010000001">
    <property type="protein sequence ID" value="MFD1945221.1"/>
    <property type="molecule type" value="Genomic_DNA"/>
</dbReference>
<sequence length="317" mass="32740">MSGRGNSGSPKSPLAPLLFLLALLLGGCGTARDQRPHEGPQTSGTTVVLDVDHRPFRLQVPASYDGGRPVPLVVGLHGWGGDGARIGGQLGLTTSTDSRGWLLALPDGTVDSRGRRFWNASAACCNLDGAAVDDVAYLSHVVEAVAADYAVDPARVYVAGLSNGGFMAHRLACERSDLVSAVVAVAGTTAADPPACTPTEGVSVLQVHGTADAVIRYEGGALLPGHPYASAPDTVAAWREREHCSTAARPGPPLDSDASLPGAETSRTTWPGCDDRSAVSLWTVAGGAHSPQVTAAFADALVGWLAHHDAVRRPPRR</sequence>